<sequence>MEKTITDSLVSTLENLRENELKKFKLKLHEFPVKKGYDNIPRGTLEKADVVDLSLLLLNFYTRDYAVQVTAEVLRTINCRDEAERLLGHCRKGTNHTF</sequence>
<reference evidence="2 3" key="1">
    <citation type="journal article" date="2019" name="Proc. Natl. Acad. Sci. U.S.A.">
        <title>Regulatory changes in pterin and carotenoid genes underlie balanced color polymorphisms in the wall lizard.</title>
        <authorList>
            <person name="Andrade P."/>
            <person name="Pinho C."/>
            <person name="Perez I de Lanuza G."/>
            <person name="Afonso S."/>
            <person name="Brejcha J."/>
            <person name="Rubin C.J."/>
            <person name="Wallerman O."/>
            <person name="Pereira P."/>
            <person name="Sabatino S.J."/>
            <person name="Bellati A."/>
            <person name="Pellitteri-Rosa D."/>
            <person name="Bosakova Z."/>
            <person name="Bunikis I."/>
            <person name="Carretero M.A."/>
            <person name="Feiner N."/>
            <person name="Marsik P."/>
            <person name="Pauperio F."/>
            <person name="Salvi D."/>
            <person name="Soler L."/>
            <person name="While G.M."/>
            <person name="Uller T."/>
            <person name="Font E."/>
            <person name="Andersson L."/>
            <person name="Carneiro M."/>
        </authorList>
    </citation>
    <scope>NUCLEOTIDE SEQUENCE</scope>
</reference>
<dbReference type="PROSITE" id="PS50824">
    <property type="entry name" value="DAPIN"/>
    <property type="match status" value="1"/>
</dbReference>
<feature type="domain" description="Pyrin" evidence="1">
    <location>
        <begin position="1"/>
        <end position="86"/>
    </location>
</feature>
<protein>
    <recommendedName>
        <fullName evidence="1">Pyrin domain-containing protein</fullName>
    </recommendedName>
</protein>
<proteinExistence type="predicted"/>
<accession>A0A670JHC6</accession>
<dbReference type="InterPro" id="IPR011029">
    <property type="entry name" value="DEATH-like_dom_sf"/>
</dbReference>
<dbReference type="SMART" id="SM01289">
    <property type="entry name" value="PYRIN"/>
    <property type="match status" value="1"/>
</dbReference>
<dbReference type="Gene3D" id="1.10.533.10">
    <property type="entry name" value="Death Domain, Fas"/>
    <property type="match status" value="1"/>
</dbReference>
<dbReference type="Ensembl" id="ENSPMRT00000025542.1">
    <property type="protein sequence ID" value="ENSPMRP00000024078.1"/>
    <property type="gene ID" value="ENSPMRG00000015580.1"/>
</dbReference>
<dbReference type="GeneTree" id="ENSGT01030000235085"/>
<evidence type="ECO:0000259" key="1">
    <source>
        <dbReference type="PROSITE" id="PS50824"/>
    </source>
</evidence>
<reference evidence="2" key="2">
    <citation type="submission" date="2025-08" db="UniProtKB">
        <authorList>
            <consortium name="Ensembl"/>
        </authorList>
    </citation>
    <scope>IDENTIFICATION</scope>
</reference>
<dbReference type="SUPFAM" id="SSF47986">
    <property type="entry name" value="DEATH domain"/>
    <property type="match status" value="1"/>
</dbReference>
<dbReference type="InterPro" id="IPR004020">
    <property type="entry name" value="DAPIN"/>
</dbReference>
<dbReference type="OMA" id="ANMLITH"/>
<dbReference type="AlphaFoldDB" id="A0A670JHC6"/>
<dbReference type="Proteomes" id="UP000472272">
    <property type="component" value="Chromosome 13"/>
</dbReference>
<keyword evidence="3" id="KW-1185">Reference proteome</keyword>
<name>A0A670JHC6_PODMU</name>
<evidence type="ECO:0000313" key="2">
    <source>
        <dbReference type="Ensembl" id="ENSPMRP00000024078.1"/>
    </source>
</evidence>
<dbReference type="Pfam" id="PF02758">
    <property type="entry name" value="PYRIN"/>
    <property type="match status" value="1"/>
</dbReference>
<dbReference type="CDD" id="cd08321">
    <property type="entry name" value="Pyrin_ASC-like"/>
    <property type="match status" value="1"/>
</dbReference>
<evidence type="ECO:0000313" key="3">
    <source>
        <dbReference type="Proteomes" id="UP000472272"/>
    </source>
</evidence>
<organism evidence="2 3">
    <name type="scientific">Podarcis muralis</name>
    <name type="common">Wall lizard</name>
    <name type="synonym">Lacerta muralis</name>
    <dbReference type="NCBI Taxonomy" id="64176"/>
    <lineage>
        <taxon>Eukaryota</taxon>
        <taxon>Metazoa</taxon>
        <taxon>Chordata</taxon>
        <taxon>Craniata</taxon>
        <taxon>Vertebrata</taxon>
        <taxon>Euteleostomi</taxon>
        <taxon>Lepidosauria</taxon>
        <taxon>Squamata</taxon>
        <taxon>Bifurcata</taxon>
        <taxon>Unidentata</taxon>
        <taxon>Episquamata</taxon>
        <taxon>Laterata</taxon>
        <taxon>Lacertibaenia</taxon>
        <taxon>Lacertidae</taxon>
        <taxon>Podarcis</taxon>
    </lineage>
</organism>
<reference evidence="2" key="3">
    <citation type="submission" date="2025-09" db="UniProtKB">
        <authorList>
            <consortium name="Ensembl"/>
        </authorList>
    </citation>
    <scope>IDENTIFICATION</scope>
</reference>